<evidence type="ECO:0000313" key="2">
    <source>
        <dbReference type="Proteomes" id="UP000321800"/>
    </source>
</evidence>
<dbReference type="AlphaFoldDB" id="A0A511FKL9"/>
<protein>
    <submittedName>
        <fullName evidence="1">Uncharacterized protein</fullName>
    </submittedName>
</protein>
<sequence length="75" mass="8733">MNDWQSAVLLMEAAVERHFLPLHQFFQRTDTYNKFDQVEHGLSLEQTGTKEHSDFAVMLRCLFIKAAGRGVCRVY</sequence>
<accession>A0A511FKL9</accession>
<reference evidence="1 2" key="1">
    <citation type="submission" date="2019-07" db="EMBL/GenBank/DDBJ databases">
        <title>Whole genome shotgun sequence of Acetobacter tropicalis NBRC 16470.</title>
        <authorList>
            <person name="Hosoyama A."/>
            <person name="Uohara A."/>
            <person name="Ohji S."/>
            <person name="Ichikawa N."/>
        </authorList>
    </citation>
    <scope>NUCLEOTIDE SEQUENCE [LARGE SCALE GENOMIC DNA]</scope>
    <source>
        <strain evidence="1 2">NBRC 16470</strain>
    </source>
</reference>
<dbReference type="EMBL" id="BJVR01000001">
    <property type="protein sequence ID" value="GEL48937.1"/>
    <property type="molecule type" value="Genomic_DNA"/>
</dbReference>
<gene>
    <name evidence="1" type="ORF">ATR01nite_00120</name>
</gene>
<proteinExistence type="predicted"/>
<evidence type="ECO:0000313" key="1">
    <source>
        <dbReference type="EMBL" id="GEL48937.1"/>
    </source>
</evidence>
<dbReference type="Proteomes" id="UP000321800">
    <property type="component" value="Unassembled WGS sequence"/>
</dbReference>
<organism evidence="1 2">
    <name type="scientific">Acetobacter tropicalis</name>
    <dbReference type="NCBI Taxonomy" id="104102"/>
    <lineage>
        <taxon>Bacteria</taxon>
        <taxon>Pseudomonadati</taxon>
        <taxon>Pseudomonadota</taxon>
        <taxon>Alphaproteobacteria</taxon>
        <taxon>Acetobacterales</taxon>
        <taxon>Acetobacteraceae</taxon>
        <taxon>Acetobacter</taxon>
    </lineage>
</organism>
<comment type="caution">
    <text evidence="1">The sequence shown here is derived from an EMBL/GenBank/DDBJ whole genome shotgun (WGS) entry which is preliminary data.</text>
</comment>
<name>A0A511FKL9_9PROT</name>